<dbReference type="PANTHER" id="PTHR43757">
    <property type="entry name" value="AMINOMETHYLTRANSFERASE"/>
    <property type="match status" value="1"/>
</dbReference>
<dbReference type="Gene3D" id="2.40.30.110">
    <property type="entry name" value="Aminomethyltransferase beta-barrel domains"/>
    <property type="match status" value="1"/>
</dbReference>
<proteinExistence type="inferred from homology"/>
<dbReference type="GO" id="GO:0008483">
    <property type="term" value="F:transaminase activity"/>
    <property type="evidence" value="ECO:0007669"/>
    <property type="project" value="UniProtKB-KW"/>
</dbReference>
<accession>A0A212S1W4</accession>
<feature type="domain" description="GCVT N-terminal" evidence="9">
    <location>
        <begin position="27"/>
        <end position="275"/>
    </location>
</feature>
<dbReference type="GO" id="GO:0008168">
    <property type="term" value="F:methyltransferase activity"/>
    <property type="evidence" value="ECO:0007669"/>
    <property type="project" value="UniProtKB-KW"/>
</dbReference>
<dbReference type="Pfam" id="PF01571">
    <property type="entry name" value="GCV_T"/>
    <property type="match status" value="1"/>
</dbReference>
<keyword evidence="11" id="KW-0489">Methyltransferase</keyword>
<dbReference type="FunFam" id="3.30.70.1400:FF:000001">
    <property type="entry name" value="Aminomethyltransferase"/>
    <property type="match status" value="1"/>
</dbReference>
<evidence type="ECO:0000259" key="10">
    <source>
        <dbReference type="Pfam" id="PF08669"/>
    </source>
</evidence>
<dbReference type="NCBIfam" id="TIGR00528">
    <property type="entry name" value="gcvT"/>
    <property type="match status" value="1"/>
</dbReference>
<dbReference type="Gene3D" id="3.30.1360.120">
    <property type="entry name" value="Probable tRNA modification gtpase trme, domain 1"/>
    <property type="match status" value="1"/>
</dbReference>
<dbReference type="InterPro" id="IPR006223">
    <property type="entry name" value="GcvT"/>
</dbReference>
<feature type="binding site" evidence="8">
    <location>
        <position position="213"/>
    </location>
    <ligand>
        <name>substrate</name>
    </ligand>
</feature>
<dbReference type="GO" id="GO:0006546">
    <property type="term" value="P:glycine catabolic process"/>
    <property type="evidence" value="ECO:0007669"/>
    <property type="project" value="InterPro"/>
</dbReference>
<evidence type="ECO:0000256" key="6">
    <source>
        <dbReference type="ARBA" id="ARBA00031395"/>
    </source>
</evidence>
<dbReference type="EC" id="2.1.2.10" evidence="2"/>
<evidence type="ECO:0000256" key="4">
    <source>
        <dbReference type="ARBA" id="ARBA00022679"/>
    </source>
</evidence>
<dbReference type="InterPro" id="IPR027266">
    <property type="entry name" value="TrmE/GcvT-like"/>
</dbReference>
<dbReference type="PIRSF" id="PIRSF006487">
    <property type="entry name" value="GcvT"/>
    <property type="match status" value="1"/>
</dbReference>
<dbReference type="InterPro" id="IPR029043">
    <property type="entry name" value="GcvT/YgfZ_C"/>
</dbReference>
<evidence type="ECO:0000256" key="7">
    <source>
        <dbReference type="ARBA" id="ARBA00047665"/>
    </source>
</evidence>
<dbReference type="InterPro" id="IPR006222">
    <property type="entry name" value="GCVT_N"/>
</dbReference>
<feature type="domain" description="Aminomethyltransferase C-terminal" evidence="10">
    <location>
        <begin position="299"/>
        <end position="377"/>
    </location>
</feature>
<dbReference type="Proteomes" id="UP000197065">
    <property type="component" value="Unassembled WGS sequence"/>
</dbReference>
<dbReference type="NCBIfam" id="NF010093">
    <property type="entry name" value="PRK13579.1"/>
    <property type="match status" value="1"/>
</dbReference>
<name>A0A212S1W4_9PROT</name>
<organism evidence="11 12">
    <name type="scientific">Arboricoccus pini</name>
    <dbReference type="NCBI Taxonomy" id="1963835"/>
    <lineage>
        <taxon>Bacteria</taxon>
        <taxon>Pseudomonadati</taxon>
        <taxon>Pseudomonadota</taxon>
        <taxon>Alphaproteobacteria</taxon>
        <taxon>Geminicoccales</taxon>
        <taxon>Geminicoccaceae</taxon>
        <taxon>Arboricoccus</taxon>
    </lineage>
</organism>
<dbReference type="AlphaFoldDB" id="A0A212S1W4"/>
<dbReference type="PANTHER" id="PTHR43757:SF2">
    <property type="entry name" value="AMINOMETHYLTRANSFERASE, MITOCHONDRIAL"/>
    <property type="match status" value="1"/>
</dbReference>
<dbReference type="SUPFAM" id="SSF103025">
    <property type="entry name" value="Folate-binding domain"/>
    <property type="match status" value="1"/>
</dbReference>
<evidence type="ECO:0000256" key="8">
    <source>
        <dbReference type="PIRSR" id="PIRSR006487-1"/>
    </source>
</evidence>
<evidence type="ECO:0000313" key="11">
    <source>
        <dbReference type="EMBL" id="SNB79135.1"/>
    </source>
</evidence>
<evidence type="ECO:0000259" key="9">
    <source>
        <dbReference type="Pfam" id="PF01571"/>
    </source>
</evidence>
<dbReference type="GO" id="GO:0032259">
    <property type="term" value="P:methylation"/>
    <property type="evidence" value="ECO:0007669"/>
    <property type="project" value="UniProtKB-KW"/>
</dbReference>
<keyword evidence="4 11" id="KW-0808">Transferase</keyword>
<evidence type="ECO:0000256" key="3">
    <source>
        <dbReference type="ARBA" id="ARBA00022576"/>
    </source>
</evidence>
<gene>
    <name evidence="11" type="ORF">SAMN07250955_12030</name>
</gene>
<keyword evidence="12" id="KW-1185">Reference proteome</keyword>
<dbReference type="Gene3D" id="3.30.70.1400">
    <property type="entry name" value="Aminomethyltransferase beta-barrel domains"/>
    <property type="match status" value="1"/>
</dbReference>
<evidence type="ECO:0000256" key="2">
    <source>
        <dbReference type="ARBA" id="ARBA00012616"/>
    </source>
</evidence>
<dbReference type="GO" id="GO:0005960">
    <property type="term" value="C:glycine cleavage complex"/>
    <property type="evidence" value="ECO:0007669"/>
    <property type="project" value="InterPro"/>
</dbReference>
<dbReference type="EMBL" id="FYEH01000020">
    <property type="protein sequence ID" value="SNB79135.1"/>
    <property type="molecule type" value="Genomic_DNA"/>
</dbReference>
<evidence type="ECO:0000256" key="1">
    <source>
        <dbReference type="ARBA" id="ARBA00008609"/>
    </source>
</evidence>
<dbReference type="RefSeq" id="WP_243389946.1">
    <property type="nucleotide sequence ID" value="NZ_FYEH01000020.1"/>
</dbReference>
<dbReference type="InterPro" id="IPR028896">
    <property type="entry name" value="GcvT/YgfZ/DmdA"/>
</dbReference>
<dbReference type="NCBIfam" id="NF001567">
    <property type="entry name" value="PRK00389.1"/>
    <property type="match status" value="1"/>
</dbReference>
<comment type="catalytic activity">
    <reaction evidence="7">
        <text>N(6)-[(R)-S(8)-aminomethyldihydrolipoyl]-L-lysyl-[protein] + (6S)-5,6,7,8-tetrahydrofolate = N(6)-[(R)-dihydrolipoyl]-L-lysyl-[protein] + (6R)-5,10-methylene-5,6,7,8-tetrahydrofolate + NH4(+)</text>
        <dbReference type="Rhea" id="RHEA:16945"/>
        <dbReference type="Rhea" id="RHEA-COMP:10475"/>
        <dbReference type="Rhea" id="RHEA-COMP:10492"/>
        <dbReference type="ChEBI" id="CHEBI:15636"/>
        <dbReference type="ChEBI" id="CHEBI:28938"/>
        <dbReference type="ChEBI" id="CHEBI:57453"/>
        <dbReference type="ChEBI" id="CHEBI:83100"/>
        <dbReference type="ChEBI" id="CHEBI:83143"/>
        <dbReference type="EC" id="2.1.2.10"/>
    </reaction>
</comment>
<protein>
    <recommendedName>
        <fullName evidence="2">aminomethyltransferase</fullName>
        <ecNumber evidence="2">2.1.2.10</ecNumber>
    </recommendedName>
    <alternativeName>
        <fullName evidence="6">Glycine cleavage system T protein</fullName>
    </alternativeName>
</protein>
<reference evidence="11 12" key="1">
    <citation type="submission" date="2017-06" db="EMBL/GenBank/DDBJ databases">
        <authorList>
            <person name="Kim H.J."/>
            <person name="Triplett B.A."/>
        </authorList>
    </citation>
    <scope>NUCLEOTIDE SEQUENCE [LARGE SCALE GENOMIC DNA]</scope>
    <source>
        <strain evidence="11 12">B29T1</strain>
    </source>
</reference>
<dbReference type="Pfam" id="PF08669">
    <property type="entry name" value="GCV_T_C"/>
    <property type="match status" value="1"/>
</dbReference>
<keyword evidence="3" id="KW-0032">Aminotransferase</keyword>
<comment type="similarity">
    <text evidence="1">Belongs to the GcvT family.</text>
</comment>
<keyword evidence="5" id="KW-0809">Transit peptide</keyword>
<dbReference type="SUPFAM" id="SSF101790">
    <property type="entry name" value="Aminomethyltransferase beta-barrel domain"/>
    <property type="match status" value="1"/>
</dbReference>
<evidence type="ECO:0000256" key="5">
    <source>
        <dbReference type="ARBA" id="ARBA00022946"/>
    </source>
</evidence>
<dbReference type="InterPro" id="IPR013977">
    <property type="entry name" value="GcvT_C"/>
</dbReference>
<dbReference type="Gene3D" id="4.10.1250.10">
    <property type="entry name" value="Aminomethyltransferase fragment"/>
    <property type="match status" value="1"/>
</dbReference>
<dbReference type="FunFam" id="4.10.1250.10:FF:000002">
    <property type="entry name" value="Aminomethyltransferase"/>
    <property type="match status" value="1"/>
</dbReference>
<dbReference type="GO" id="GO:0004047">
    <property type="term" value="F:aminomethyltransferase activity"/>
    <property type="evidence" value="ECO:0007669"/>
    <property type="project" value="UniProtKB-EC"/>
</dbReference>
<evidence type="ECO:0000313" key="12">
    <source>
        <dbReference type="Proteomes" id="UP000197065"/>
    </source>
</evidence>
<sequence>MDARRLARGEEMIVSEQESATARRTPLFELHRELGAKFVTFAGYEMPIQYQAGIMAEHLQCRSGAALFDVSHMVQIKVAGPDAALGLERLVPGNIKDLAPNRARYTLLTNDAGGILDDLIVTNAEDHLYIVANAATGAADLAHIKAELGTTCEVEALADRALLALQGPLAAQVLARLNPRVMQLRFMEGCDLKLGMIEARVSRLGYTGEDGFEISLAAEQATDLARLLLAAPEVEAAGLGARDSLRLEAGLCLYGNDIDATRTPIEADLAWTIGKRRREEGGFAGHEVILRQLREGTERKLVGVRPTGRAPARAGTEIQSVTGAPIGKVTSGGYGPSVGAPVALGYVVTNAAEIGTEIQLDVRGRSLPAEIVALPFVPHRYHR</sequence>